<dbReference type="AlphaFoldDB" id="A0ABD2XG69"/>
<name>A0ABD2XG69_9HYME</name>
<sequence>MLKCWIKVRGNDTDHLIPEHTGPTKEKTTIHPTVYNLFIYVKLRLYQSQEYDDFFEKLCDKIRLILLPCYWQEFEILIKIIDVWKKEAEKVKNNMLNDDVSLYQLCQMNYSDGYSIIKNIKNCRVPPMDDLSHTWINIIIKRHLANIFIRPQLELMVSDLFMSDHCELNLPYVVCRRIAEYMSYEELLRLCKETNDKKK</sequence>
<dbReference type="Proteomes" id="UP001627154">
    <property type="component" value="Unassembled WGS sequence"/>
</dbReference>
<evidence type="ECO:0008006" key="3">
    <source>
        <dbReference type="Google" id="ProtNLM"/>
    </source>
</evidence>
<evidence type="ECO:0000313" key="2">
    <source>
        <dbReference type="Proteomes" id="UP001627154"/>
    </source>
</evidence>
<reference evidence="1 2" key="1">
    <citation type="journal article" date="2024" name="bioRxiv">
        <title>A reference genome for Trichogramma kaykai: A tiny desert-dwelling parasitoid wasp with competing sex-ratio distorters.</title>
        <authorList>
            <person name="Culotta J."/>
            <person name="Lindsey A.R."/>
        </authorList>
    </citation>
    <scope>NUCLEOTIDE SEQUENCE [LARGE SCALE GENOMIC DNA]</scope>
    <source>
        <strain evidence="1 2">KSX58</strain>
    </source>
</reference>
<organism evidence="1 2">
    <name type="scientific">Trichogramma kaykai</name>
    <dbReference type="NCBI Taxonomy" id="54128"/>
    <lineage>
        <taxon>Eukaryota</taxon>
        <taxon>Metazoa</taxon>
        <taxon>Ecdysozoa</taxon>
        <taxon>Arthropoda</taxon>
        <taxon>Hexapoda</taxon>
        <taxon>Insecta</taxon>
        <taxon>Pterygota</taxon>
        <taxon>Neoptera</taxon>
        <taxon>Endopterygota</taxon>
        <taxon>Hymenoptera</taxon>
        <taxon>Apocrita</taxon>
        <taxon>Proctotrupomorpha</taxon>
        <taxon>Chalcidoidea</taxon>
        <taxon>Trichogrammatidae</taxon>
        <taxon>Trichogramma</taxon>
    </lineage>
</organism>
<gene>
    <name evidence="1" type="ORF">TKK_003243</name>
</gene>
<proteinExistence type="predicted"/>
<comment type="caution">
    <text evidence="1">The sequence shown here is derived from an EMBL/GenBank/DDBJ whole genome shotgun (WGS) entry which is preliminary data.</text>
</comment>
<evidence type="ECO:0000313" key="1">
    <source>
        <dbReference type="EMBL" id="KAL3404280.1"/>
    </source>
</evidence>
<accession>A0ABD2XG69</accession>
<keyword evidence="2" id="KW-1185">Reference proteome</keyword>
<dbReference type="EMBL" id="JBJJXI010000026">
    <property type="protein sequence ID" value="KAL3404280.1"/>
    <property type="molecule type" value="Genomic_DNA"/>
</dbReference>
<protein>
    <recommendedName>
        <fullName evidence="3">BACK domain-containing protein</fullName>
    </recommendedName>
</protein>